<dbReference type="InParanoid" id="A0A2J6TA61"/>
<keyword evidence="1" id="KW-0472">Membrane</keyword>
<keyword evidence="1" id="KW-1133">Transmembrane helix</keyword>
<sequence length="338" mass="39079">MLEAPFSRPISLLSPPATPVSSREIISSPFEKRPSIFTGHIMPATIRRGTGLARTRDNDPGAHYTAELRTERLDEIKEYLWLAGLPSCARALHRQRLLGREILITEDSNEHLVWHKTRIFVKPFPTFLFDLDCWTQEICRTRQLYESGCGFLLSYAWLIRHESDLRIAHEKALLPNNIDWTTWTEFMDDFLAHVDLQSLSGISPRFQYGELRLSRLNKIYRMTRFNWRDFVRGYMSTSTWYGDFFSRKFAWMLAFFAFMSVALSAMQVVLAAARGGEAFSKASYGFSIASLFVAAAVAVLLLVVWVTLFVYHLVCARMNNRQVMSERRRLVNIRKDVA</sequence>
<accession>A0A2J6TA61</accession>
<dbReference type="OrthoDB" id="5086500at2759"/>
<keyword evidence="3" id="KW-1185">Reference proteome</keyword>
<evidence type="ECO:0008006" key="4">
    <source>
        <dbReference type="Google" id="ProtNLM"/>
    </source>
</evidence>
<keyword evidence="1" id="KW-0812">Transmembrane</keyword>
<dbReference type="RefSeq" id="XP_024736820.1">
    <property type="nucleotide sequence ID" value="XM_024880247.1"/>
</dbReference>
<protein>
    <recommendedName>
        <fullName evidence="4">Subtilisin-like serine protease</fullName>
    </recommendedName>
</protein>
<dbReference type="AlphaFoldDB" id="A0A2J6TA61"/>
<dbReference type="PANTHER" id="PTHR34414">
    <property type="entry name" value="HET DOMAIN-CONTAINING PROTEIN-RELATED"/>
    <property type="match status" value="1"/>
</dbReference>
<gene>
    <name evidence="2" type="ORF">K444DRAFT_612975</name>
</gene>
<dbReference type="GeneID" id="36588324"/>
<evidence type="ECO:0000256" key="1">
    <source>
        <dbReference type="SAM" id="Phobius"/>
    </source>
</evidence>
<dbReference type="STRING" id="1095630.A0A2J6TA61"/>
<reference evidence="2 3" key="1">
    <citation type="submission" date="2016-04" db="EMBL/GenBank/DDBJ databases">
        <title>A degradative enzymes factory behind the ericoid mycorrhizal symbiosis.</title>
        <authorList>
            <consortium name="DOE Joint Genome Institute"/>
            <person name="Martino E."/>
            <person name="Morin E."/>
            <person name="Grelet G."/>
            <person name="Kuo A."/>
            <person name="Kohler A."/>
            <person name="Daghino S."/>
            <person name="Barry K."/>
            <person name="Choi C."/>
            <person name="Cichocki N."/>
            <person name="Clum A."/>
            <person name="Copeland A."/>
            <person name="Hainaut M."/>
            <person name="Haridas S."/>
            <person name="Labutti K."/>
            <person name="Lindquist E."/>
            <person name="Lipzen A."/>
            <person name="Khouja H.-R."/>
            <person name="Murat C."/>
            <person name="Ohm R."/>
            <person name="Olson A."/>
            <person name="Spatafora J."/>
            <person name="Veneault-Fourrey C."/>
            <person name="Henrissat B."/>
            <person name="Grigoriev I."/>
            <person name="Martin F."/>
            <person name="Perotto S."/>
        </authorList>
    </citation>
    <scope>NUCLEOTIDE SEQUENCE [LARGE SCALE GENOMIC DNA]</scope>
    <source>
        <strain evidence="2 3">E</strain>
    </source>
</reference>
<name>A0A2J6TA61_9HELO</name>
<feature type="transmembrane region" description="Helical" evidence="1">
    <location>
        <begin position="284"/>
        <end position="314"/>
    </location>
</feature>
<dbReference type="EMBL" id="KZ613803">
    <property type="protein sequence ID" value="PMD59916.1"/>
    <property type="molecule type" value="Genomic_DNA"/>
</dbReference>
<evidence type="ECO:0000313" key="2">
    <source>
        <dbReference type="EMBL" id="PMD59916.1"/>
    </source>
</evidence>
<dbReference type="Proteomes" id="UP000235371">
    <property type="component" value="Unassembled WGS sequence"/>
</dbReference>
<dbReference type="InterPro" id="IPR046536">
    <property type="entry name" value="DUF6601"/>
</dbReference>
<dbReference type="Pfam" id="PF20246">
    <property type="entry name" value="DUF6601"/>
    <property type="match status" value="1"/>
</dbReference>
<dbReference type="PANTHER" id="PTHR34414:SF1">
    <property type="entry name" value="SUBTILISIN-LIKE SERINE PROTEASE"/>
    <property type="match status" value="1"/>
</dbReference>
<organism evidence="2 3">
    <name type="scientific">Hyaloscypha bicolor E</name>
    <dbReference type="NCBI Taxonomy" id="1095630"/>
    <lineage>
        <taxon>Eukaryota</taxon>
        <taxon>Fungi</taxon>
        <taxon>Dikarya</taxon>
        <taxon>Ascomycota</taxon>
        <taxon>Pezizomycotina</taxon>
        <taxon>Leotiomycetes</taxon>
        <taxon>Helotiales</taxon>
        <taxon>Hyaloscyphaceae</taxon>
        <taxon>Hyaloscypha</taxon>
        <taxon>Hyaloscypha bicolor</taxon>
    </lineage>
</organism>
<feature type="transmembrane region" description="Helical" evidence="1">
    <location>
        <begin position="249"/>
        <end position="272"/>
    </location>
</feature>
<proteinExistence type="predicted"/>
<evidence type="ECO:0000313" key="3">
    <source>
        <dbReference type="Proteomes" id="UP000235371"/>
    </source>
</evidence>